<dbReference type="InterPro" id="IPR036683">
    <property type="entry name" value="CO_DH_flav_C_dom_sf"/>
</dbReference>
<sequence length="294" mass="32112">MKPALFDYFRPSTLEEALQLLSAHGQGGKLIAGGQSLVPILNMRLSAPECLIDINGLQELDYVRYEDGWLRIGALTRQREVERSRLIREKIPLLSEAVPFIGHMQTRNRGTIGGSIVHADPTAELPLSLLALNGSAVIQSADETREVDLREFFITYLTTDIMPGELLTEVKVPVDSVPKGYSFHEFSRRHGDFALVAAACVLDSDPQGRILTARITLGGVDSIPVLAEDAAGILIGEKLTDTLLEEVGRMAAMNVDPEGDLHATREYRLHLAGVFAKRAVKTAYIRATGKEGAL</sequence>
<dbReference type="Pfam" id="PF00941">
    <property type="entry name" value="FAD_binding_5"/>
    <property type="match status" value="1"/>
</dbReference>
<dbReference type="InterPro" id="IPR005107">
    <property type="entry name" value="CO_DH_flav_C"/>
</dbReference>
<dbReference type="PANTHER" id="PTHR42659:SF2">
    <property type="entry name" value="XANTHINE DEHYDROGENASE SUBUNIT C-RELATED"/>
    <property type="match status" value="1"/>
</dbReference>
<proteinExistence type="predicted"/>
<protein>
    <submittedName>
        <fullName evidence="5">Molybdopterin dehydrogenase</fullName>
    </submittedName>
</protein>
<dbReference type="Gene3D" id="3.30.43.10">
    <property type="entry name" value="Uridine Diphospho-n-acetylenolpyruvylglucosamine Reductase, domain 2"/>
    <property type="match status" value="1"/>
</dbReference>
<dbReference type="InterPro" id="IPR002346">
    <property type="entry name" value="Mopterin_DH_FAD-bd"/>
</dbReference>
<dbReference type="SUPFAM" id="SSF55447">
    <property type="entry name" value="CO dehydrogenase flavoprotein C-terminal domain-like"/>
    <property type="match status" value="1"/>
</dbReference>
<dbReference type="RefSeq" id="WP_200758879.1">
    <property type="nucleotide sequence ID" value="NZ_AP023366.1"/>
</dbReference>
<organism evidence="5 6">
    <name type="scientific">Effusibacillus dendaii</name>
    <dbReference type="NCBI Taxonomy" id="2743772"/>
    <lineage>
        <taxon>Bacteria</taxon>
        <taxon>Bacillati</taxon>
        <taxon>Bacillota</taxon>
        <taxon>Bacilli</taxon>
        <taxon>Bacillales</taxon>
        <taxon>Alicyclobacillaceae</taxon>
        <taxon>Effusibacillus</taxon>
    </lineage>
</organism>
<accession>A0A7I8DGV9</accession>
<dbReference type="PROSITE" id="PS51387">
    <property type="entry name" value="FAD_PCMH"/>
    <property type="match status" value="1"/>
</dbReference>
<dbReference type="PANTHER" id="PTHR42659">
    <property type="entry name" value="XANTHINE DEHYDROGENASE SUBUNIT C-RELATED"/>
    <property type="match status" value="1"/>
</dbReference>
<name>A0A7I8DGV9_9BACL</name>
<dbReference type="GO" id="GO:0016491">
    <property type="term" value="F:oxidoreductase activity"/>
    <property type="evidence" value="ECO:0007669"/>
    <property type="project" value="UniProtKB-KW"/>
</dbReference>
<dbReference type="InterPro" id="IPR036318">
    <property type="entry name" value="FAD-bd_PCMH-like_sf"/>
</dbReference>
<gene>
    <name evidence="5" type="ORF">skT53_32240</name>
</gene>
<dbReference type="InterPro" id="IPR051312">
    <property type="entry name" value="Diverse_Substr_Oxidored"/>
</dbReference>
<evidence type="ECO:0000313" key="6">
    <source>
        <dbReference type="Proteomes" id="UP000593802"/>
    </source>
</evidence>
<dbReference type="InterPro" id="IPR016169">
    <property type="entry name" value="FAD-bd_PCMH_sub2"/>
</dbReference>
<evidence type="ECO:0000313" key="5">
    <source>
        <dbReference type="EMBL" id="BCJ88239.1"/>
    </source>
</evidence>
<dbReference type="Pfam" id="PF03450">
    <property type="entry name" value="CO_deh_flav_C"/>
    <property type="match status" value="1"/>
</dbReference>
<evidence type="ECO:0000256" key="2">
    <source>
        <dbReference type="ARBA" id="ARBA00022827"/>
    </source>
</evidence>
<keyword evidence="2" id="KW-0274">FAD</keyword>
<dbReference type="KEGG" id="eff:skT53_32240"/>
<keyword evidence="1" id="KW-0285">Flavoprotein</keyword>
<dbReference type="SMART" id="SM01092">
    <property type="entry name" value="CO_deh_flav_C"/>
    <property type="match status" value="1"/>
</dbReference>
<dbReference type="Proteomes" id="UP000593802">
    <property type="component" value="Chromosome"/>
</dbReference>
<evidence type="ECO:0000256" key="1">
    <source>
        <dbReference type="ARBA" id="ARBA00022630"/>
    </source>
</evidence>
<dbReference type="AlphaFoldDB" id="A0A7I8DGV9"/>
<evidence type="ECO:0000256" key="3">
    <source>
        <dbReference type="ARBA" id="ARBA00023002"/>
    </source>
</evidence>
<feature type="domain" description="FAD-binding PCMH-type" evidence="4">
    <location>
        <begin position="1"/>
        <end position="177"/>
    </location>
</feature>
<keyword evidence="3" id="KW-0560">Oxidoreductase</keyword>
<dbReference type="Gene3D" id="3.30.390.50">
    <property type="entry name" value="CO dehydrogenase flavoprotein, C-terminal domain"/>
    <property type="match status" value="1"/>
</dbReference>
<dbReference type="Gene3D" id="3.30.465.10">
    <property type="match status" value="1"/>
</dbReference>
<dbReference type="SUPFAM" id="SSF56176">
    <property type="entry name" value="FAD-binding/transporter-associated domain-like"/>
    <property type="match status" value="1"/>
</dbReference>
<reference evidence="5 6" key="1">
    <citation type="submission" date="2020-08" db="EMBL/GenBank/DDBJ databases">
        <title>Complete Genome Sequence of Effusibacillus dendaii Strain skT53, Isolated from Farmland soil.</title>
        <authorList>
            <person name="Konishi T."/>
            <person name="Kawasaki H."/>
        </authorList>
    </citation>
    <scope>NUCLEOTIDE SEQUENCE [LARGE SCALE GENOMIC DNA]</scope>
    <source>
        <strain evidence="6">skT53</strain>
    </source>
</reference>
<dbReference type="InterPro" id="IPR016166">
    <property type="entry name" value="FAD-bd_PCMH"/>
</dbReference>
<evidence type="ECO:0000259" key="4">
    <source>
        <dbReference type="PROSITE" id="PS51387"/>
    </source>
</evidence>
<keyword evidence="6" id="KW-1185">Reference proteome</keyword>
<dbReference type="GO" id="GO:0071949">
    <property type="term" value="F:FAD binding"/>
    <property type="evidence" value="ECO:0007669"/>
    <property type="project" value="InterPro"/>
</dbReference>
<dbReference type="InterPro" id="IPR016167">
    <property type="entry name" value="FAD-bd_PCMH_sub1"/>
</dbReference>
<dbReference type="EMBL" id="AP023366">
    <property type="protein sequence ID" value="BCJ88239.1"/>
    <property type="molecule type" value="Genomic_DNA"/>
</dbReference>